<reference evidence="2 3" key="1">
    <citation type="journal article" date="2019" name="Int. J. Syst. Evol. Microbiol.">
        <title>The Global Catalogue of Microorganisms (GCM) 10K type strain sequencing project: providing services to taxonomists for standard genome sequencing and annotation.</title>
        <authorList>
            <consortium name="The Broad Institute Genomics Platform"/>
            <consortium name="The Broad Institute Genome Sequencing Center for Infectious Disease"/>
            <person name="Wu L."/>
            <person name="Ma J."/>
        </authorList>
    </citation>
    <scope>NUCLEOTIDE SEQUENCE [LARGE SCALE GENOMIC DNA]</scope>
    <source>
        <strain evidence="2 3">JCM 10425</strain>
    </source>
</reference>
<evidence type="ECO:0000313" key="2">
    <source>
        <dbReference type="EMBL" id="GAA0220788.1"/>
    </source>
</evidence>
<comment type="caution">
    <text evidence="2">The sequence shown here is derived from an EMBL/GenBank/DDBJ whole genome shotgun (WGS) entry which is preliminary data.</text>
</comment>
<feature type="domain" description="STAS" evidence="1">
    <location>
        <begin position="53"/>
        <end position="103"/>
    </location>
</feature>
<protein>
    <recommendedName>
        <fullName evidence="1">STAS domain-containing protein</fullName>
    </recommendedName>
</protein>
<dbReference type="PROSITE" id="PS50801">
    <property type="entry name" value="STAS"/>
    <property type="match status" value="1"/>
</dbReference>
<dbReference type="Gene3D" id="3.30.750.24">
    <property type="entry name" value="STAS domain"/>
    <property type="match status" value="1"/>
</dbReference>
<dbReference type="EMBL" id="BAAAGX010000002">
    <property type="protein sequence ID" value="GAA0220788.1"/>
    <property type="molecule type" value="Genomic_DNA"/>
</dbReference>
<name>A0ABN0TG23_9ACTN</name>
<keyword evidence="3" id="KW-1185">Reference proteome</keyword>
<dbReference type="SUPFAM" id="SSF52091">
    <property type="entry name" value="SpoIIaa-like"/>
    <property type="match status" value="1"/>
</dbReference>
<dbReference type="Pfam" id="PF13466">
    <property type="entry name" value="STAS_2"/>
    <property type="match status" value="1"/>
</dbReference>
<accession>A0ABN0TG23</accession>
<evidence type="ECO:0000259" key="1">
    <source>
        <dbReference type="PROSITE" id="PS50801"/>
    </source>
</evidence>
<dbReference type="InterPro" id="IPR036513">
    <property type="entry name" value="STAS_dom_sf"/>
</dbReference>
<gene>
    <name evidence="2" type="ORF">GCM10009539_02510</name>
</gene>
<dbReference type="InterPro" id="IPR002645">
    <property type="entry name" value="STAS_dom"/>
</dbReference>
<sequence>MSPVSVPEVPRTVECVLHGDPLHVRLLDHLDGGRHSHLEAALDILTVVPPADVVVDVSAVRFFGASEVQFLLRLSRLVEGTGHTTAVTGAKPETRRLLVLTGLGRLLPGPDGPAGDQTPMR</sequence>
<evidence type="ECO:0000313" key="3">
    <source>
        <dbReference type="Proteomes" id="UP001500967"/>
    </source>
</evidence>
<organism evidence="2 3">
    <name type="scientific">Cryptosporangium japonicum</name>
    <dbReference type="NCBI Taxonomy" id="80872"/>
    <lineage>
        <taxon>Bacteria</taxon>
        <taxon>Bacillati</taxon>
        <taxon>Actinomycetota</taxon>
        <taxon>Actinomycetes</taxon>
        <taxon>Cryptosporangiales</taxon>
        <taxon>Cryptosporangiaceae</taxon>
        <taxon>Cryptosporangium</taxon>
    </lineage>
</organism>
<dbReference type="Proteomes" id="UP001500967">
    <property type="component" value="Unassembled WGS sequence"/>
</dbReference>
<dbReference type="RefSeq" id="WP_344646841.1">
    <property type="nucleotide sequence ID" value="NZ_BAAAGX010000002.1"/>
</dbReference>
<dbReference type="InterPro" id="IPR058548">
    <property type="entry name" value="MlaB-like_STAS"/>
</dbReference>
<proteinExistence type="predicted"/>